<dbReference type="EMBL" id="JAJJMA010121602">
    <property type="protein sequence ID" value="MCL7032269.1"/>
    <property type="molecule type" value="Genomic_DNA"/>
</dbReference>
<protein>
    <recommendedName>
        <fullName evidence="1">Copine C-terminal domain-containing protein</fullName>
    </recommendedName>
</protein>
<accession>A0AA41V5Z4</accession>
<name>A0AA41V5Z4_PAPNU</name>
<dbReference type="Proteomes" id="UP001177140">
    <property type="component" value="Unassembled WGS sequence"/>
</dbReference>
<evidence type="ECO:0000313" key="2">
    <source>
        <dbReference type="EMBL" id="MCL7032269.1"/>
    </source>
</evidence>
<dbReference type="InterPro" id="IPR052079">
    <property type="entry name" value="E3_ligase/Copine_domain"/>
</dbReference>
<sequence length="257" mass="29360">MLVFPPLSIPYLMIWCFIQSSDQHLILIDKLHMFIIQMGVGSVNLIVGVCFTKREGSAVHSLTETTLHHIDTENPIHPNKYEKVIWITAKLIKDLNGDNSIRCFGFGDGIAFSSLLKKVSYDVIIRKAICLASETSDRHHVLVIIASEPVSRSSDTRRGLSDEEQRTLDAIAIARNYRLSIVLVSVGETNQNMMRELRKKIPSSDYVTVRMQQCYFVDYTRIMLTDKPLQTRNRDFCLAVFGNLPREIPERLHALIR</sequence>
<feature type="domain" description="Copine C-terminal" evidence="1">
    <location>
        <begin position="121"/>
        <end position="248"/>
    </location>
</feature>
<dbReference type="AlphaFoldDB" id="A0AA41V5Z4"/>
<dbReference type="GO" id="GO:0016567">
    <property type="term" value="P:protein ubiquitination"/>
    <property type="evidence" value="ECO:0007669"/>
    <property type="project" value="TreeGrafter"/>
</dbReference>
<organism evidence="2 3">
    <name type="scientific">Papaver nudicaule</name>
    <name type="common">Iceland poppy</name>
    <dbReference type="NCBI Taxonomy" id="74823"/>
    <lineage>
        <taxon>Eukaryota</taxon>
        <taxon>Viridiplantae</taxon>
        <taxon>Streptophyta</taxon>
        <taxon>Embryophyta</taxon>
        <taxon>Tracheophyta</taxon>
        <taxon>Spermatophyta</taxon>
        <taxon>Magnoliopsida</taxon>
        <taxon>Ranunculales</taxon>
        <taxon>Papaveraceae</taxon>
        <taxon>Papaveroideae</taxon>
        <taxon>Papaver</taxon>
    </lineage>
</organism>
<dbReference type="InterPro" id="IPR010734">
    <property type="entry name" value="Copine_C"/>
</dbReference>
<feature type="domain" description="Copine C-terminal" evidence="1">
    <location>
        <begin position="67"/>
        <end position="111"/>
    </location>
</feature>
<dbReference type="GO" id="GO:0005634">
    <property type="term" value="C:nucleus"/>
    <property type="evidence" value="ECO:0007669"/>
    <property type="project" value="TreeGrafter"/>
</dbReference>
<keyword evidence="3" id="KW-1185">Reference proteome</keyword>
<evidence type="ECO:0000259" key="1">
    <source>
        <dbReference type="Pfam" id="PF07002"/>
    </source>
</evidence>
<comment type="caution">
    <text evidence="2">The sequence shown here is derived from an EMBL/GenBank/DDBJ whole genome shotgun (WGS) entry which is preliminary data.</text>
</comment>
<proteinExistence type="predicted"/>
<gene>
    <name evidence="2" type="ORF">MKW94_005995</name>
</gene>
<reference evidence="2" key="1">
    <citation type="submission" date="2022-03" db="EMBL/GenBank/DDBJ databases">
        <title>A functionally conserved STORR gene fusion in Papaver species that diverged 16.8 million years ago.</title>
        <authorList>
            <person name="Catania T."/>
        </authorList>
    </citation>
    <scope>NUCLEOTIDE SEQUENCE</scope>
    <source>
        <strain evidence="2">S-191538</strain>
    </source>
</reference>
<evidence type="ECO:0000313" key="3">
    <source>
        <dbReference type="Proteomes" id="UP001177140"/>
    </source>
</evidence>
<dbReference type="GO" id="GO:0004842">
    <property type="term" value="F:ubiquitin-protein transferase activity"/>
    <property type="evidence" value="ECO:0007669"/>
    <property type="project" value="TreeGrafter"/>
</dbReference>
<dbReference type="Pfam" id="PF07002">
    <property type="entry name" value="Copine"/>
    <property type="match status" value="2"/>
</dbReference>
<dbReference type="PANTHER" id="PTHR45751">
    <property type="entry name" value="COPINE FAMILY PROTEIN 1"/>
    <property type="match status" value="1"/>
</dbReference>
<dbReference type="PANTHER" id="PTHR45751:SF11">
    <property type="entry name" value="COPINE FAMILY PROTEIN 2"/>
    <property type="match status" value="1"/>
</dbReference>